<dbReference type="EMBL" id="LUTY01001218">
    <property type="protein sequence ID" value="OAD22029.1"/>
    <property type="molecule type" value="Genomic_DNA"/>
</dbReference>
<dbReference type="InterPro" id="IPR036866">
    <property type="entry name" value="RibonucZ/Hydroxyglut_hydro"/>
</dbReference>
<organism evidence="2 3">
    <name type="scientific">Candidatus Thiomargarita nelsonii</name>
    <dbReference type="NCBI Taxonomy" id="1003181"/>
    <lineage>
        <taxon>Bacteria</taxon>
        <taxon>Pseudomonadati</taxon>
        <taxon>Pseudomonadota</taxon>
        <taxon>Gammaproteobacteria</taxon>
        <taxon>Thiotrichales</taxon>
        <taxon>Thiotrichaceae</taxon>
        <taxon>Thiomargarita</taxon>
    </lineage>
</organism>
<dbReference type="SUPFAM" id="SSF56281">
    <property type="entry name" value="Metallo-hydrolase/oxidoreductase"/>
    <property type="match status" value="1"/>
</dbReference>
<evidence type="ECO:0000313" key="3">
    <source>
        <dbReference type="Proteomes" id="UP000076962"/>
    </source>
</evidence>
<name>A0A176S289_9GAMM</name>
<evidence type="ECO:0000313" key="2">
    <source>
        <dbReference type="EMBL" id="OAD22029.1"/>
    </source>
</evidence>
<keyword evidence="3" id="KW-1185">Reference proteome</keyword>
<dbReference type="InterPro" id="IPR048574">
    <property type="entry name" value="RUBY_RBDX"/>
</dbReference>
<evidence type="ECO:0000259" key="1">
    <source>
        <dbReference type="Pfam" id="PF21349"/>
    </source>
</evidence>
<dbReference type="SUPFAM" id="SSF57802">
    <property type="entry name" value="Rubredoxin-like"/>
    <property type="match status" value="1"/>
</dbReference>
<dbReference type="AlphaFoldDB" id="A0A176S289"/>
<comment type="caution">
    <text evidence="2">The sequence shown here is derived from an EMBL/GenBank/DDBJ whole genome shotgun (WGS) entry which is preliminary data.</text>
</comment>
<feature type="domain" description="Rubrerythrin rubredoxin-like" evidence="1">
    <location>
        <begin position="7"/>
        <end position="34"/>
    </location>
</feature>
<sequence>MLFQNQWVCIDCGYNMIGEMPEVCPFCGAHHQKFLTWEETEKRYTVTSNRVNDEVTQLLSVPRLGIEHAAYRIDETAVWIDCPSAFNRTLAPVQSIYFTHKDFMGASNQYRELWGAQVHLHAFDAKHPLARQFPIDHKFTGDFQENGIEAFHIGGHTPGFTIYIYKEVLFACDYAFPPGHQMRLNPYSPENEIRTRASRILELISSRTLKTVCGYNYVVEFEAWRSDFERLMR</sequence>
<dbReference type="PATRIC" id="fig|1003181.4.peg.3019"/>
<dbReference type="Pfam" id="PF21349">
    <property type="entry name" value="RUBY_RBDX"/>
    <property type="match status" value="1"/>
</dbReference>
<accession>A0A176S289</accession>
<gene>
    <name evidence="2" type="ORF">THIOM_002188</name>
</gene>
<proteinExistence type="predicted"/>
<reference evidence="2 3" key="1">
    <citation type="submission" date="2016-05" db="EMBL/GenBank/DDBJ databases">
        <title>Single-cell genome of chain-forming Candidatus Thiomargarita nelsonii and comparison to other large sulfur-oxidizing bacteria.</title>
        <authorList>
            <person name="Winkel M."/>
            <person name="Salman V."/>
            <person name="Woyke T."/>
            <person name="Schulz-Vogt H."/>
            <person name="Richter M."/>
            <person name="Flood B."/>
            <person name="Bailey J."/>
            <person name="Amann R."/>
            <person name="Mussmann M."/>
        </authorList>
    </citation>
    <scope>NUCLEOTIDE SEQUENCE [LARGE SCALE GENOMIC DNA]</scope>
    <source>
        <strain evidence="2 3">THI036</strain>
    </source>
</reference>
<dbReference type="Proteomes" id="UP000076962">
    <property type="component" value="Unassembled WGS sequence"/>
</dbReference>
<dbReference type="Gene3D" id="3.60.15.10">
    <property type="entry name" value="Ribonuclease Z/Hydroxyacylglutathione hydrolase-like"/>
    <property type="match status" value="1"/>
</dbReference>
<dbReference type="Gene3D" id="2.20.28.10">
    <property type="match status" value="1"/>
</dbReference>
<protein>
    <submittedName>
        <fullName evidence="2">Beta-lactamase-like protein</fullName>
    </submittedName>
</protein>